<accession>A0A5C7FZ83</accession>
<dbReference type="Pfam" id="PF13946">
    <property type="entry name" value="DUF4214"/>
    <property type="match status" value="1"/>
</dbReference>
<dbReference type="Proteomes" id="UP000321413">
    <property type="component" value="Unassembled WGS sequence"/>
</dbReference>
<sequence>MAIAELDIQELYVAYFNRPADVAGLEYWKDALDANSDALNDMSRNFSTSQEYRDTFAGMDNRAVVNEVYTNLFGRAAEAAGVDYWANLLDNKMITIDNVVTQIADGAEGQDEVAFMGKIAAATLFTDRLDEPNEMAAYKGDAANDIAAEFLATIKDLSSAADALDTDVVDAWIDRIVDAHAAAETALVGVQTGVDLPVT</sequence>
<dbReference type="InterPro" id="IPR038255">
    <property type="entry name" value="PBS_linker_sf"/>
</dbReference>
<name>A0A5C7FZ83_9BURK</name>
<dbReference type="EMBL" id="VPFD01000021">
    <property type="protein sequence ID" value="TXF97928.1"/>
    <property type="molecule type" value="Genomic_DNA"/>
</dbReference>
<evidence type="ECO:0000259" key="1">
    <source>
        <dbReference type="Pfam" id="PF13946"/>
    </source>
</evidence>
<proteinExistence type="predicted"/>
<dbReference type="AlphaFoldDB" id="A0A5C7FZ83"/>
<keyword evidence="3" id="KW-1185">Reference proteome</keyword>
<organism evidence="2 3">
    <name type="scientific">Massilia arenae</name>
    <dbReference type="NCBI Taxonomy" id="2603288"/>
    <lineage>
        <taxon>Bacteria</taxon>
        <taxon>Pseudomonadati</taxon>
        <taxon>Pseudomonadota</taxon>
        <taxon>Betaproteobacteria</taxon>
        <taxon>Burkholderiales</taxon>
        <taxon>Oxalobacteraceae</taxon>
        <taxon>Telluria group</taxon>
        <taxon>Massilia</taxon>
    </lineage>
</organism>
<gene>
    <name evidence="2" type="ORF">FVD38_18385</name>
</gene>
<feature type="domain" description="DUF4214" evidence="1">
    <location>
        <begin position="45"/>
        <end position="110"/>
    </location>
</feature>
<protein>
    <submittedName>
        <fullName evidence="2">DUF4214 domain-containing protein</fullName>
    </submittedName>
</protein>
<dbReference type="InterPro" id="IPR025282">
    <property type="entry name" value="DUF4214"/>
</dbReference>
<comment type="caution">
    <text evidence="2">The sequence shown here is derived from an EMBL/GenBank/DDBJ whole genome shotgun (WGS) entry which is preliminary data.</text>
</comment>
<dbReference type="RefSeq" id="WP_147936162.1">
    <property type="nucleotide sequence ID" value="NZ_VPFD01000021.1"/>
</dbReference>
<reference evidence="2 3" key="1">
    <citation type="submission" date="2019-08" db="EMBL/GenBank/DDBJ databases">
        <title>Massilia golmudensis sp. nov., isolated from sand in the Qinghai-Tibetan Plateau.</title>
        <authorList>
            <person name="Zhang B."/>
        </authorList>
    </citation>
    <scope>NUCLEOTIDE SEQUENCE [LARGE SCALE GENOMIC DNA]</scope>
    <source>
        <strain evidence="2 3">GEM5</strain>
    </source>
</reference>
<evidence type="ECO:0000313" key="2">
    <source>
        <dbReference type="EMBL" id="TXF97928.1"/>
    </source>
</evidence>
<dbReference type="Gene3D" id="1.10.3130.20">
    <property type="entry name" value="Phycobilisome linker domain"/>
    <property type="match status" value="1"/>
</dbReference>
<evidence type="ECO:0000313" key="3">
    <source>
        <dbReference type="Proteomes" id="UP000321413"/>
    </source>
</evidence>